<keyword evidence="4" id="KW-1185">Reference proteome</keyword>
<accession>W7Q828</accession>
<proteinExistence type="predicted"/>
<dbReference type="PANTHER" id="PTHR47506:SF1">
    <property type="entry name" value="HTH-TYPE TRANSCRIPTIONAL REGULATOR YJDC"/>
    <property type="match status" value="1"/>
</dbReference>
<dbReference type="STRING" id="1328313.DS2_19061"/>
<dbReference type="PANTHER" id="PTHR47506">
    <property type="entry name" value="TRANSCRIPTIONAL REGULATORY PROTEIN"/>
    <property type="match status" value="1"/>
</dbReference>
<dbReference type="Gene3D" id="1.10.10.60">
    <property type="entry name" value="Homeodomain-like"/>
    <property type="match status" value="1"/>
</dbReference>
<dbReference type="Gene3D" id="1.10.357.10">
    <property type="entry name" value="Tetracycline Repressor, domain 2"/>
    <property type="match status" value="1"/>
</dbReference>
<keyword evidence="1" id="KW-0805">Transcription regulation</keyword>
<dbReference type="AlphaFoldDB" id="W7Q828"/>
<protein>
    <submittedName>
        <fullName evidence="3">Regulatory protein TetR</fullName>
    </submittedName>
</protein>
<name>W7Q828_9ALTE</name>
<organism evidence="3 4">
    <name type="scientific">Catenovulum agarivorans DS-2</name>
    <dbReference type="NCBI Taxonomy" id="1328313"/>
    <lineage>
        <taxon>Bacteria</taxon>
        <taxon>Pseudomonadati</taxon>
        <taxon>Pseudomonadota</taxon>
        <taxon>Gammaproteobacteria</taxon>
        <taxon>Alteromonadales</taxon>
        <taxon>Alteromonadaceae</taxon>
        <taxon>Catenovulum</taxon>
    </lineage>
</organism>
<dbReference type="OrthoDB" id="270177at2"/>
<sequence length="186" mass="20669">MGRHKAFEPEVVKQQLLLAFWELGYEACTYAALEKRTGVTGKSLVNTFGDKNSLFELALKDYLALVDTVLAERFATANKHSIVQFFTDLANSKPTSPRNFGCFICNALFEAHAPQHIVEQAHSAFTDKLTNAFQRALAADDTANAPEVAKIFVSLFWGIMTEVRQAKSTQVVQTKLASIELLLQKL</sequence>
<dbReference type="eggNOG" id="COG1309">
    <property type="taxonomic scope" value="Bacteria"/>
</dbReference>
<keyword evidence="2" id="KW-0804">Transcription</keyword>
<evidence type="ECO:0000256" key="2">
    <source>
        <dbReference type="ARBA" id="ARBA00023163"/>
    </source>
</evidence>
<evidence type="ECO:0000256" key="1">
    <source>
        <dbReference type="ARBA" id="ARBA00023015"/>
    </source>
</evidence>
<dbReference type="EMBL" id="ARZY01000071">
    <property type="protein sequence ID" value="EWH08111.1"/>
    <property type="molecule type" value="Genomic_DNA"/>
</dbReference>
<dbReference type="SUPFAM" id="SSF48498">
    <property type="entry name" value="Tetracyclin repressor-like, C-terminal domain"/>
    <property type="match status" value="1"/>
</dbReference>
<reference evidence="3 4" key="1">
    <citation type="journal article" date="2014" name="Genome Announc.">
        <title>Draft Genome Sequence of the Agar-Degrading Bacterium Catenovulum sp. Strain DS-2, Isolated from Intestines of Haliotis diversicolor.</title>
        <authorList>
            <person name="Shan D."/>
            <person name="Li X."/>
            <person name="Gu Z."/>
            <person name="Wei G."/>
            <person name="Gao Z."/>
            <person name="Shao Z."/>
        </authorList>
    </citation>
    <scope>NUCLEOTIDE SEQUENCE [LARGE SCALE GENOMIC DNA]</scope>
    <source>
        <strain evidence="3 4">DS-2</strain>
    </source>
</reference>
<dbReference type="RefSeq" id="WP_035016682.1">
    <property type="nucleotide sequence ID" value="NZ_ARZY01000071.1"/>
</dbReference>
<evidence type="ECO:0000313" key="3">
    <source>
        <dbReference type="EMBL" id="EWH08111.1"/>
    </source>
</evidence>
<evidence type="ECO:0000313" key="4">
    <source>
        <dbReference type="Proteomes" id="UP000019276"/>
    </source>
</evidence>
<comment type="caution">
    <text evidence="3">The sequence shown here is derived from an EMBL/GenBank/DDBJ whole genome shotgun (WGS) entry which is preliminary data.</text>
</comment>
<dbReference type="SUPFAM" id="SSF46689">
    <property type="entry name" value="Homeodomain-like"/>
    <property type="match status" value="1"/>
</dbReference>
<dbReference type="Proteomes" id="UP000019276">
    <property type="component" value="Unassembled WGS sequence"/>
</dbReference>
<dbReference type="InterPro" id="IPR036271">
    <property type="entry name" value="Tet_transcr_reg_TetR-rel_C_sf"/>
</dbReference>
<dbReference type="InterPro" id="IPR009057">
    <property type="entry name" value="Homeodomain-like_sf"/>
</dbReference>
<gene>
    <name evidence="3" type="ORF">DS2_19061</name>
</gene>